<gene>
    <name evidence="2" type="ORF">ACFSKV_19750</name>
</gene>
<dbReference type="InterPro" id="IPR029058">
    <property type="entry name" value="AB_hydrolase_fold"/>
</dbReference>
<dbReference type="Gene3D" id="3.40.50.1820">
    <property type="entry name" value="alpha/beta hydrolase"/>
    <property type="match status" value="1"/>
</dbReference>
<dbReference type="EMBL" id="JBHUIV010000034">
    <property type="protein sequence ID" value="MFD2203821.1"/>
    <property type="molecule type" value="Genomic_DNA"/>
</dbReference>
<proteinExistence type="predicted"/>
<keyword evidence="2" id="KW-0645">Protease</keyword>
<dbReference type="Pfam" id="PF12146">
    <property type="entry name" value="Hydrolase_4"/>
    <property type="match status" value="1"/>
</dbReference>
<keyword evidence="2" id="KW-0378">Hydrolase</keyword>
<sequence>MKIHRTSSFKNPVQDHLWFRNWVERLEMANGRKYGEKVIHTSLGKTQIWTLKDFDPKKETLLVFPGARTTVLFWDLDKNLNALVDHVNIFLVETNGLPNLSDGNTPDIKGNGYGSWAKEIVDNLELDKVFVAGASFGGLICMKMALVCPERIHTVFLLNPGCLQPFSLRFKNLYYNLLPIFSPTEKNVRKFLYQAILCYPHHSLSKEAEQLLVDYEVFAIRNYKDNTQKPYDMGMELTGVTVPVYLLLGDKDLLFPYQKSAKNAVDSFSKLQEIKVFENVGHGIETFLPTFLYIRDTLIKSNKNNDQ</sequence>
<keyword evidence="2" id="KW-0031">Aminopeptidase</keyword>
<reference evidence="3" key="1">
    <citation type="journal article" date="2019" name="Int. J. Syst. Evol. Microbiol.">
        <title>The Global Catalogue of Microorganisms (GCM) 10K type strain sequencing project: providing services to taxonomists for standard genome sequencing and annotation.</title>
        <authorList>
            <consortium name="The Broad Institute Genomics Platform"/>
            <consortium name="The Broad Institute Genome Sequencing Center for Infectious Disease"/>
            <person name="Wu L."/>
            <person name="Ma J."/>
        </authorList>
    </citation>
    <scope>NUCLEOTIDE SEQUENCE [LARGE SCALE GENOMIC DNA]</scope>
    <source>
        <strain evidence="3">KCTC 19812</strain>
    </source>
</reference>
<dbReference type="InterPro" id="IPR022742">
    <property type="entry name" value="Hydrolase_4"/>
</dbReference>
<accession>A0ABW5BGI9</accession>
<evidence type="ECO:0000259" key="1">
    <source>
        <dbReference type="Pfam" id="PF12146"/>
    </source>
</evidence>
<protein>
    <submittedName>
        <fullName evidence="2">Serine aminopeptidase domain-containing protein</fullName>
    </submittedName>
</protein>
<feature type="domain" description="Serine aminopeptidase S33" evidence="1">
    <location>
        <begin position="123"/>
        <end position="284"/>
    </location>
</feature>
<evidence type="ECO:0000313" key="3">
    <source>
        <dbReference type="Proteomes" id="UP001597414"/>
    </source>
</evidence>
<keyword evidence="3" id="KW-1185">Reference proteome</keyword>
<dbReference type="SUPFAM" id="SSF53474">
    <property type="entry name" value="alpha/beta-Hydrolases"/>
    <property type="match status" value="1"/>
</dbReference>
<dbReference type="GO" id="GO:0004177">
    <property type="term" value="F:aminopeptidase activity"/>
    <property type="evidence" value="ECO:0007669"/>
    <property type="project" value="UniProtKB-KW"/>
</dbReference>
<organism evidence="2 3">
    <name type="scientific">Shivajiella indica</name>
    <dbReference type="NCBI Taxonomy" id="872115"/>
    <lineage>
        <taxon>Bacteria</taxon>
        <taxon>Pseudomonadati</taxon>
        <taxon>Bacteroidota</taxon>
        <taxon>Cytophagia</taxon>
        <taxon>Cytophagales</taxon>
        <taxon>Cyclobacteriaceae</taxon>
        <taxon>Shivajiella</taxon>
    </lineage>
</organism>
<dbReference type="Proteomes" id="UP001597414">
    <property type="component" value="Unassembled WGS sequence"/>
</dbReference>
<evidence type="ECO:0000313" key="2">
    <source>
        <dbReference type="EMBL" id="MFD2203821.1"/>
    </source>
</evidence>
<comment type="caution">
    <text evidence="2">The sequence shown here is derived from an EMBL/GenBank/DDBJ whole genome shotgun (WGS) entry which is preliminary data.</text>
</comment>
<dbReference type="RefSeq" id="WP_380806848.1">
    <property type="nucleotide sequence ID" value="NZ_JBHUIV010000034.1"/>
</dbReference>
<name>A0ABW5BGI9_9BACT</name>